<keyword evidence="2" id="KW-1185">Reference proteome</keyword>
<reference evidence="1 2" key="2">
    <citation type="journal article" date="2022" name="Mol. Ecol. Resour.">
        <title>The genomes of chicory, endive, great burdock and yacon provide insights into Asteraceae paleo-polyploidization history and plant inulin production.</title>
        <authorList>
            <person name="Fan W."/>
            <person name="Wang S."/>
            <person name="Wang H."/>
            <person name="Wang A."/>
            <person name="Jiang F."/>
            <person name="Liu H."/>
            <person name="Zhao H."/>
            <person name="Xu D."/>
            <person name="Zhang Y."/>
        </authorList>
    </citation>
    <scope>NUCLEOTIDE SEQUENCE [LARGE SCALE GENOMIC DNA]</scope>
    <source>
        <strain evidence="2">cv. Punajuju</strain>
        <tissue evidence="1">Leaves</tissue>
    </source>
</reference>
<proteinExistence type="predicted"/>
<name>A0ACB9H776_CICIN</name>
<comment type="caution">
    <text evidence="1">The sequence shown here is derived from an EMBL/GenBank/DDBJ whole genome shotgun (WGS) entry which is preliminary data.</text>
</comment>
<evidence type="ECO:0000313" key="1">
    <source>
        <dbReference type="EMBL" id="KAI3791200.1"/>
    </source>
</evidence>
<sequence>MNPDFIACLNQKRRDFRFRLHPSAIAILIQFETSGYRDCGIPASTSSIDNCDFDIIFDSCSQGKNKKTEEDEVSSRSDEDSLKSGGEEELSTSEEDESFQDDEEEVEGSNYKEESVIQETVDLENRTPTKHELVNPKKKDNNDEIKSGAKISQMGKIDETEQTPGNIEETEQMPDLGFSDPIISPIQVSSNSNLINTQKENYEINKITVAHCDDLEGKINLDGCSEKLKILLSKETPFKEKMKLMASEKSEEQLVKVGEHPTTENGVFPKLLKQSLEVKREEVLGGVSHWKLCLLVILLMRIRRLQQEEEY</sequence>
<gene>
    <name evidence="1" type="ORF">L2E82_04872</name>
</gene>
<dbReference type="EMBL" id="CM042009">
    <property type="protein sequence ID" value="KAI3791200.1"/>
    <property type="molecule type" value="Genomic_DNA"/>
</dbReference>
<evidence type="ECO:0000313" key="2">
    <source>
        <dbReference type="Proteomes" id="UP001055811"/>
    </source>
</evidence>
<protein>
    <submittedName>
        <fullName evidence="1">Uncharacterized protein</fullName>
    </submittedName>
</protein>
<dbReference type="Proteomes" id="UP001055811">
    <property type="component" value="Linkage Group LG01"/>
</dbReference>
<reference evidence="2" key="1">
    <citation type="journal article" date="2022" name="Mol. Ecol. Resour.">
        <title>The genomes of chicory, endive, great burdock and yacon provide insights into Asteraceae palaeo-polyploidization history and plant inulin production.</title>
        <authorList>
            <person name="Fan W."/>
            <person name="Wang S."/>
            <person name="Wang H."/>
            <person name="Wang A."/>
            <person name="Jiang F."/>
            <person name="Liu H."/>
            <person name="Zhao H."/>
            <person name="Xu D."/>
            <person name="Zhang Y."/>
        </authorList>
    </citation>
    <scope>NUCLEOTIDE SEQUENCE [LARGE SCALE GENOMIC DNA]</scope>
    <source>
        <strain evidence="2">cv. Punajuju</strain>
    </source>
</reference>
<accession>A0ACB9H776</accession>
<organism evidence="1 2">
    <name type="scientific">Cichorium intybus</name>
    <name type="common">Chicory</name>
    <dbReference type="NCBI Taxonomy" id="13427"/>
    <lineage>
        <taxon>Eukaryota</taxon>
        <taxon>Viridiplantae</taxon>
        <taxon>Streptophyta</taxon>
        <taxon>Embryophyta</taxon>
        <taxon>Tracheophyta</taxon>
        <taxon>Spermatophyta</taxon>
        <taxon>Magnoliopsida</taxon>
        <taxon>eudicotyledons</taxon>
        <taxon>Gunneridae</taxon>
        <taxon>Pentapetalae</taxon>
        <taxon>asterids</taxon>
        <taxon>campanulids</taxon>
        <taxon>Asterales</taxon>
        <taxon>Asteraceae</taxon>
        <taxon>Cichorioideae</taxon>
        <taxon>Cichorieae</taxon>
        <taxon>Cichoriinae</taxon>
        <taxon>Cichorium</taxon>
    </lineage>
</organism>